<dbReference type="InterPro" id="IPR036971">
    <property type="entry name" value="PDEase_catalytic_dom_sf"/>
</dbReference>
<dbReference type="CDD" id="cd00077">
    <property type="entry name" value="HDc"/>
    <property type="match status" value="1"/>
</dbReference>
<feature type="binding site" evidence="8">
    <location>
        <position position="107"/>
    </location>
    <ligand>
        <name>Zn(2+)</name>
        <dbReference type="ChEBI" id="CHEBI:29105"/>
        <label>1</label>
    </ligand>
</feature>
<proteinExistence type="inferred from homology"/>
<dbReference type="SUPFAM" id="SSF109604">
    <property type="entry name" value="HD-domain/PDEase-like"/>
    <property type="match status" value="1"/>
</dbReference>
<dbReference type="PANTHER" id="PTHR11347">
    <property type="entry name" value="CYCLIC NUCLEOTIDE PHOSPHODIESTERASE"/>
    <property type="match status" value="1"/>
</dbReference>
<feature type="binding site" evidence="8">
    <location>
        <position position="71"/>
    </location>
    <ligand>
        <name>Zn(2+)</name>
        <dbReference type="ChEBI" id="CHEBI:29105"/>
        <label>1</label>
    </ligand>
</feature>
<sequence length="334" mass="38906">MELPNIEEWNLNAVDFDDFSLDADQMVLAAVAMCQDLGLLRRFLIQPSLLFRWLLTVRRNYRDIPYHNWRHAFNVAQNMYAMLKNSLLRECFSDEEVLALFVSCLCHDLDHRGTNNAYQAKSGSALAASYGTEHTMEHHHFNHAILILSSEDHNILAEFSAEAYAQIVTLIKHCILATDLTVYFKNRNEFQEMTAELRDILQLPKDEAVKYLTEDERRELLQAQLMTACDLAACTKQWDIQRRVAYLVTTEFFDQGDKEMTELNLEPAAPMDRRRKHEFPFLQYKWIRDVCLPLYTAVGKLDSNLSQMAERAASNMAHWRREAEALHLLNEDEI</sequence>
<dbReference type="GO" id="GO:0004114">
    <property type="term" value="F:3',5'-cyclic-nucleotide phosphodiesterase activity"/>
    <property type="evidence" value="ECO:0007669"/>
    <property type="project" value="InterPro"/>
</dbReference>
<name>A0A7R9BQK8_9CRUS</name>
<evidence type="ECO:0000256" key="1">
    <source>
        <dbReference type="ARBA" id="ARBA00001968"/>
    </source>
</evidence>
<dbReference type="InterPro" id="IPR003607">
    <property type="entry name" value="HD/PDEase_dom"/>
</dbReference>
<dbReference type="PROSITE" id="PS00126">
    <property type="entry name" value="PDEASE_I_1"/>
    <property type="match status" value="1"/>
</dbReference>
<feature type="active site" description="Proton donor" evidence="6">
    <location>
        <position position="67"/>
    </location>
</feature>
<dbReference type="EMBL" id="CAJPEX010001759">
    <property type="protein sequence ID" value="CAG0919860.1"/>
    <property type="molecule type" value="Genomic_DNA"/>
</dbReference>
<evidence type="ECO:0000256" key="7">
    <source>
        <dbReference type="PIRSR" id="PIRSR623088-2"/>
    </source>
</evidence>
<dbReference type="PRINTS" id="PR00387">
    <property type="entry name" value="PDIESTERASE1"/>
</dbReference>
<evidence type="ECO:0000313" key="11">
    <source>
        <dbReference type="Proteomes" id="UP000678499"/>
    </source>
</evidence>
<dbReference type="GO" id="GO:0046872">
    <property type="term" value="F:metal ion binding"/>
    <property type="evidence" value="ECO:0007669"/>
    <property type="project" value="UniProtKB-KW"/>
</dbReference>
<dbReference type="Proteomes" id="UP000678499">
    <property type="component" value="Unassembled WGS sequence"/>
</dbReference>
<feature type="binding site" evidence="7">
    <location>
        <position position="230"/>
    </location>
    <ligand>
        <name>AMP</name>
        <dbReference type="ChEBI" id="CHEBI:456215"/>
    </ligand>
</feature>
<dbReference type="PROSITE" id="PS51845">
    <property type="entry name" value="PDEASE_I_2"/>
    <property type="match status" value="1"/>
</dbReference>
<evidence type="ECO:0000256" key="3">
    <source>
        <dbReference type="ARBA" id="ARBA00022535"/>
    </source>
</evidence>
<evidence type="ECO:0000313" key="10">
    <source>
        <dbReference type="EMBL" id="CAD7279708.1"/>
    </source>
</evidence>
<gene>
    <name evidence="10" type="ORF">NMOB1V02_LOCUS7376</name>
</gene>
<feature type="binding site" evidence="8">
    <location>
        <position position="108"/>
    </location>
    <ligand>
        <name>Zn(2+)</name>
        <dbReference type="ChEBI" id="CHEBI:29105"/>
        <label>1</label>
    </ligand>
</feature>
<feature type="domain" description="PDEase" evidence="9">
    <location>
        <begin position="1"/>
        <end position="326"/>
    </location>
</feature>
<comment type="cofactor">
    <cofactor evidence="1">
        <name>a divalent metal cation</name>
        <dbReference type="ChEBI" id="CHEBI:60240"/>
    </cofactor>
</comment>
<evidence type="ECO:0000256" key="5">
    <source>
        <dbReference type="ARBA" id="ARBA00022801"/>
    </source>
</evidence>
<organism evidence="10">
    <name type="scientific">Notodromas monacha</name>
    <dbReference type="NCBI Taxonomy" id="399045"/>
    <lineage>
        <taxon>Eukaryota</taxon>
        <taxon>Metazoa</taxon>
        <taxon>Ecdysozoa</taxon>
        <taxon>Arthropoda</taxon>
        <taxon>Crustacea</taxon>
        <taxon>Oligostraca</taxon>
        <taxon>Ostracoda</taxon>
        <taxon>Podocopa</taxon>
        <taxon>Podocopida</taxon>
        <taxon>Cypridocopina</taxon>
        <taxon>Cypridoidea</taxon>
        <taxon>Cyprididae</taxon>
        <taxon>Notodromas</taxon>
    </lineage>
</organism>
<keyword evidence="11" id="KW-1185">Reference proteome</keyword>
<protein>
    <recommendedName>
        <fullName evidence="9">PDEase domain-containing protein</fullName>
    </recommendedName>
</protein>
<dbReference type="OrthoDB" id="74705at2759"/>
<feature type="binding site" evidence="8">
    <location>
        <position position="230"/>
    </location>
    <ligand>
        <name>Zn(2+)</name>
        <dbReference type="ChEBI" id="CHEBI:29105"/>
        <label>1</label>
    </ligand>
</feature>
<evidence type="ECO:0000256" key="2">
    <source>
        <dbReference type="ARBA" id="ARBA00007648"/>
    </source>
</evidence>
<reference evidence="10" key="1">
    <citation type="submission" date="2020-11" db="EMBL/GenBank/DDBJ databases">
        <authorList>
            <person name="Tran Van P."/>
        </authorList>
    </citation>
    <scope>NUCLEOTIDE SEQUENCE</scope>
</reference>
<dbReference type="InterPro" id="IPR023088">
    <property type="entry name" value="PDEase"/>
</dbReference>
<keyword evidence="5" id="KW-0378">Hydrolase</keyword>
<accession>A0A7R9BQK8</accession>
<keyword evidence="4 8" id="KW-0479">Metal-binding</keyword>
<dbReference type="InterPro" id="IPR002073">
    <property type="entry name" value="PDEase_catalytic_dom"/>
</dbReference>
<evidence type="ECO:0000256" key="6">
    <source>
        <dbReference type="PIRSR" id="PIRSR623088-1"/>
    </source>
</evidence>
<feature type="binding site" evidence="7">
    <location>
        <begin position="67"/>
        <end position="71"/>
    </location>
    <ligand>
        <name>AMP</name>
        <dbReference type="ChEBI" id="CHEBI:456215"/>
    </ligand>
</feature>
<feature type="binding site" evidence="7">
    <location>
        <position position="108"/>
    </location>
    <ligand>
        <name>AMP</name>
        <dbReference type="ChEBI" id="CHEBI:456215"/>
    </ligand>
</feature>
<feature type="binding site" evidence="8">
    <location>
        <position position="108"/>
    </location>
    <ligand>
        <name>Zn(2+)</name>
        <dbReference type="ChEBI" id="CHEBI:29105"/>
        <label>2</label>
    </ligand>
</feature>
<dbReference type="GO" id="GO:0007165">
    <property type="term" value="P:signal transduction"/>
    <property type="evidence" value="ECO:0007669"/>
    <property type="project" value="InterPro"/>
</dbReference>
<evidence type="ECO:0000256" key="8">
    <source>
        <dbReference type="PIRSR" id="PIRSR623088-3"/>
    </source>
</evidence>
<dbReference type="AlphaFoldDB" id="A0A7R9BQK8"/>
<dbReference type="Gene3D" id="1.10.1300.10">
    <property type="entry name" value="3'5'-cyclic nucleotide phosphodiesterase, catalytic domain"/>
    <property type="match status" value="1"/>
</dbReference>
<evidence type="ECO:0000256" key="4">
    <source>
        <dbReference type="ARBA" id="ARBA00022723"/>
    </source>
</evidence>
<comment type="similarity">
    <text evidence="2">Belongs to the cyclic nucleotide phosphodiesterase family.</text>
</comment>
<evidence type="ECO:0000259" key="9">
    <source>
        <dbReference type="PROSITE" id="PS51845"/>
    </source>
</evidence>
<keyword evidence="3" id="KW-0140">cGMP</keyword>
<dbReference type="Pfam" id="PF00233">
    <property type="entry name" value="PDEase_I"/>
    <property type="match status" value="1"/>
</dbReference>
<dbReference type="FunFam" id="1.10.1300.10:FF:000003">
    <property type="entry name" value="Phosphodiesterase"/>
    <property type="match status" value="1"/>
</dbReference>
<dbReference type="InterPro" id="IPR023174">
    <property type="entry name" value="PDEase_CS"/>
</dbReference>
<feature type="binding site" evidence="7">
    <location>
        <position position="283"/>
    </location>
    <ligand>
        <name>AMP</name>
        <dbReference type="ChEBI" id="CHEBI:456215"/>
    </ligand>
</feature>
<dbReference type="SMART" id="SM00471">
    <property type="entry name" value="HDc"/>
    <property type="match status" value="1"/>
</dbReference>
<dbReference type="EMBL" id="OA883796">
    <property type="protein sequence ID" value="CAD7279708.1"/>
    <property type="molecule type" value="Genomic_DNA"/>
</dbReference>